<feature type="transmembrane region" description="Helical" evidence="1">
    <location>
        <begin position="124"/>
        <end position="144"/>
    </location>
</feature>
<dbReference type="AlphaFoldDB" id="A0A6J6CQL7"/>
<accession>A0A6J6CQL7</accession>
<keyword evidence="1" id="KW-0812">Transmembrane</keyword>
<feature type="transmembrane region" description="Helical" evidence="1">
    <location>
        <begin position="53"/>
        <end position="74"/>
    </location>
</feature>
<dbReference type="EMBL" id="CAEZTG010000003">
    <property type="protein sequence ID" value="CAB4553505.1"/>
    <property type="molecule type" value="Genomic_DNA"/>
</dbReference>
<feature type="transmembrane region" description="Helical" evidence="1">
    <location>
        <begin position="12"/>
        <end position="33"/>
    </location>
</feature>
<keyword evidence="1" id="KW-1133">Transmembrane helix</keyword>
<protein>
    <submittedName>
        <fullName evidence="2">Unannotated protein</fullName>
    </submittedName>
</protein>
<keyword evidence="1" id="KW-0472">Membrane</keyword>
<sequence>MFIPEALTGTGYKIVLLIHVLAVIIGFAPLWLTPVMVRLTAAGDKAAADGLEVSILRFSLPGIGLAGFLGFGLAGMSEKYYRMSQAWLSIAAVLWIVLLAVLFFVARPAIKAFRDGDAAARGRIMMATGISHLILVVTLYLMIFKPGA</sequence>
<reference evidence="2" key="1">
    <citation type="submission" date="2020-05" db="EMBL/GenBank/DDBJ databases">
        <authorList>
            <person name="Chiriac C."/>
            <person name="Salcher M."/>
            <person name="Ghai R."/>
            <person name="Kavagutti S V."/>
        </authorList>
    </citation>
    <scope>NUCLEOTIDE SEQUENCE</scope>
</reference>
<evidence type="ECO:0000313" key="2">
    <source>
        <dbReference type="EMBL" id="CAB4553505.1"/>
    </source>
</evidence>
<gene>
    <name evidence="2" type="ORF">UFOPK1603_00054</name>
</gene>
<evidence type="ECO:0000256" key="1">
    <source>
        <dbReference type="SAM" id="Phobius"/>
    </source>
</evidence>
<name>A0A6J6CQL7_9ZZZZ</name>
<proteinExistence type="predicted"/>
<organism evidence="2">
    <name type="scientific">freshwater metagenome</name>
    <dbReference type="NCBI Taxonomy" id="449393"/>
    <lineage>
        <taxon>unclassified sequences</taxon>
        <taxon>metagenomes</taxon>
        <taxon>ecological metagenomes</taxon>
    </lineage>
</organism>
<feature type="transmembrane region" description="Helical" evidence="1">
    <location>
        <begin position="86"/>
        <end position="104"/>
    </location>
</feature>